<evidence type="ECO:0000313" key="3">
    <source>
        <dbReference type="Proteomes" id="UP000192380"/>
    </source>
</evidence>
<accession>A0ABM6K5L1</accession>
<dbReference type="RefSeq" id="WP_044241770.1">
    <property type="nucleotide sequence ID" value="NZ_AHIE01000008.1"/>
</dbReference>
<organism evidence="2 3">
    <name type="scientific">Pantoea stewartii subsp. stewartii DC283</name>
    <dbReference type="NCBI Taxonomy" id="660596"/>
    <lineage>
        <taxon>Bacteria</taxon>
        <taxon>Pseudomonadati</taxon>
        <taxon>Pseudomonadota</taxon>
        <taxon>Gammaproteobacteria</taxon>
        <taxon>Enterobacterales</taxon>
        <taxon>Erwiniaceae</taxon>
        <taxon>Pantoea</taxon>
    </lineage>
</organism>
<reference evidence="2 3" key="1">
    <citation type="submission" date="2016-10" db="EMBL/GenBank/DDBJ databases">
        <title>Complete Genome Assembly of Pantoea stewartii subsp. stewartii DC283, a Corn Pathogen.</title>
        <authorList>
            <person name="Duong D.A."/>
            <person name="Stevens A.M."/>
            <person name="Jensen R.V."/>
        </authorList>
    </citation>
    <scope>NUCLEOTIDE SEQUENCE [LARGE SCALE GENOMIC DNA]</scope>
    <source>
        <strain evidence="2 3">DC283</strain>
    </source>
</reference>
<proteinExistence type="predicted"/>
<dbReference type="Pfam" id="PF24732">
    <property type="entry name" value="ParE_like"/>
    <property type="match status" value="1"/>
</dbReference>
<evidence type="ECO:0000259" key="1">
    <source>
        <dbReference type="Pfam" id="PF24732"/>
    </source>
</evidence>
<keyword evidence="3" id="KW-1185">Reference proteome</keyword>
<dbReference type="Proteomes" id="UP000192380">
    <property type="component" value="Chromosome"/>
</dbReference>
<dbReference type="EMBL" id="CP017581">
    <property type="protein sequence ID" value="ARF49625.1"/>
    <property type="molecule type" value="Genomic_DNA"/>
</dbReference>
<gene>
    <name evidence="2" type="ORF">DSJ_09915</name>
</gene>
<feature type="domain" description="ParE-like toxin" evidence="1">
    <location>
        <begin position="11"/>
        <end position="67"/>
    </location>
</feature>
<name>A0ABM6K5L1_PANSE</name>
<protein>
    <recommendedName>
        <fullName evidence="1">ParE-like toxin domain-containing protein</fullName>
    </recommendedName>
</protein>
<dbReference type="InterPro" id="IPR056925">
    <property type="entry name" value="ParE-like"/>
</dbReference>
<sequence>MSLTTFKAPEWVIVQATKKLSQYRKRRIFACRIRSTGYLSLAVNPRWRLLSRNNGKDWQLMTHETYNGVKDGKK</sequence>
<evidence type="ECO:0000313" key="2">
    <source>
        <dbReference type="EMBL" id="ARF49625.1"/>
    </source>
</evidence>